<dbReference type="RefSeq" id="WP_083193786.1">
    <property type="nucleotide sequence ID" value="NZ_CP020570.1"/>
</dbReference>
<dbReference type="SUPFAM" id="SSF56601">
    <property type="entry name" value="beta-lactamase/transpeptidase-like"/>
    <property type="match status" value="1"/>
</dbReference>
<protein>
    <submittedName>
        <fullName evidence="2">Serine hydrolase</fullName>
    </submittedName>
</protein>
<reference evidence="2 3" key="1">
    <citation type="submission" date="2017-03" db="EMBL/GenBank/DDBJ databases">
        <title>Complete Genome Sequence of a natural compounds producer, Streptomyces violaceus S21.</title>
        <authorList>
            <person name="Zhong C."/>
            <person name="Zhao Z."/>
            <person name="Fu J."/>
            <person name="Zong G."/>
            <person name="Qin R."/>
            <person name="Cao G."/>
        </authorList>
    </citation>
    <scope>NUCLEOTIDE SEQUENCE [LARGE SCALE GENOMIC DNA]</scope>
    <source>
        <strain evidence="2 3">S21</strain>
    </source>
</reference>
<dbReference type="Proteomes" id="UP000192445">
    <property type="component" value="Chromosome"/>
</dbReference>
<feature type="domain" description="Beta-lactamase class A catalytic" evidence="1">
    <location>
        <begin position="24"/>
        <end position="270"/>
    </location>
</feature>
<evidence type="ECO:0000313" key="2">
    <source>
        <dbReference type="EMBL" id="ARF65729.1"/>
    </source>
</evidence>
<evidence type="ECO:0000313" key="3">
    <source>
        <dbReference type="Proteomes" id="UP000192445"/>
    </source>
</evidence>
<dbReference type="PANTHER" id="PTHR35333">
    <property type="entry name" value="BETA-LACTAMASE"/>
    <property type="match status" value="1"/>
</dbReference>
<dbReference type="GO" id="GO:0030655">
    <property type="term" value="P:beta-lactam antibiotic catabolic process"/>
    <property type="evidence" value="ECO:0007669"/>
    <property type="project" value="InterPro"/>
</dbReference>
<gene>
    <name evidence="2" type="ORF">B1H20_33125</name>
</gene>
<evidence type="ECO:0000259" key="1">
    <source>
        <dbReference type="Pfam" id="PF13354"/>
    </source>
</evidence>
<dbReference type="GO" id="GO:0008800">
    <property type="term" value="F:beta-lactamase activity"/>
    <property type="evidence" value="ECO:0007669"/>
    <property type="project" value="InterPro"/>
</dbReference>
<dbReference type="Gene3D" id="3.40.710.10">
    <property type="entry name" value="DD-peptidase/beta-lactamase superfamily"/>
    <property type="match status" value="1"/>
</dbReference>
<dbReference type="STRING" id="1935.B1H20_33125"/>
<dbReference type="EMBL" id="CP020570">
    <property type="protein sequence ID" value="ARF65729.1"/>
    <property type="molecule type" value="Genomic_DNA"/>
</dbReference>
<name>A0A1V0UKE6_STRVN</name>
<dbReference type="Pfam" id="PF13354">
    <property type="entry name" value="Beta-lactamase2"/>
    <property type="match status" value="1"/>
</dbReference>
<dbReference type="PANTHER" id="PTHR35333:SF3">
    <property type="entry name" value="BETA-LACTAMASE-TYPE TRANSPEPTIDASE FOLD CONTAINING PROTEIN"/>
    <property type="match status" value="1"/>
</dbReference>
<sequence>MNTEALLREVREQLTDGGLRACLLVRDLGTGEELGIEPDTELPSASLVKVPLALATLERVRRGELDGATVLDVAPGRVTTPGPTGLSRFRHPARIAIDDLLYLSTCLSDGTAADALFDLTPPEQVTGILRDAGLRGITVRHRTEELFDTPVERFDPDQVHLAHALAIDAGTSGRGHRVAQLDTTRANTGSARSFTDLLQALWTPSKVHPEVAGRLRDLLAHNVLRHRLAPDFSSDASRWSSKTGTLLNLRHEIGVVEHAGGETFAIAVLTESSVPAAAQPGADALMAEAARRLRDHLRQGPGPLGGLR</sequence>
<dbReference type="InterPro" id="IPR012338">
    <property type="entry name" value="Beta-lactam/transpept-like"/>
</dbReference>
<dbReference type="GO" id="GO:0046677">
    <property type="term" value="P:response to antibiotic"/>
    <property type="evidence" value="ECO:0007669"/>
    <property type="project" value="InterPro"/>
</dbReference>
<accession>A0A1V0UKE6</accession>
<dbReference type="InterPro" id="IPR000871">
    <property type="entry name" value="Beta-lactam_class-A"/>
</dbReference>
<organism evidence="2 3">
    <name type="scientific">Streptomyces violaceoruber</name>
    <dbReference type="NCBI Taxonomy" id="1935"/>
    <lineage>
        <taxon>Bacteria</taxon>
        <taxon>Bacillati</taxon>
        <taxon>Actinomycetota</taxon>
        <taxon>Actinomycetes</taxon>
        <taxon>Kitasatosporales</taxon>
        <taxon>Streptomycetaceae</taxon>
        <taxon>Streptomyces</taxon>
        <taxon>Streptomyces violaceoruber group</taxon>
    </lineage>
</organism>
<dbReference type="OrthoDB" id="33989at2"/>
<keyword evidence="2" id="KW-0378">Hydrolase</keyword>
<proteinExistence type="predicted"/>
<dbReference type="AlphaFoldDB" id="A0A1V0UKE6"/>
<dbReference type="InterPro" id="IPR045155">
    <property type="entry name" value="Beta-lactam_cat"/>
</dbReference>
<dbReference type="KEGG" id="svu:B1H20_33125"/>